<dbReference type="PANTHER" id="PTHR40375">
    <property type="entry name" value="SPORULATION-SPECIFIC PROTEIN 22"/>
    <property type="match status" value="1"/>
</dbReference>
<protein>
    <recommendedName>
        <fullName evidence="3">Meiosis protein SPO22/ZIP4 like-domain-containing protein</fullName>
    </recommendedName>
</protein>
<dbReference type="InterPro" id="IPR039057">
    <property type="entry name" value="Spo22/ZIP4"/>
</dbReference>
<dbReference type="AlphaFoldDB" id="A0A5C3QG05"/>
<evidence type="ECO:0008006" key="3">
    <source>
        <dbReference type="Google" id="ProtNLM"/>
    </source>
</evidence>
<name>A0A5C3QG05_9AGAR</name>
<dbReference type="GO" id="GO:0090173">
    <property type="term" value="P:regulation of synaptonemal complex assembly"/>
    <property type="evidence" value="ECO:0007669"/>
    <property type="project" value="InterPro"/>
</dbReference>
<accession>A0A5C3QG05</accession>
<dbReference type="STRING" id="1884261.A0A5C3QG05"/>
<organism evidence="1 2">
    <name type="scientific">Pterulicium gracile</name>
    <dbReference type="NCBI Taxonomy" id="1884261"/>
    <lineage>
        <taxon>Eukaryota</taxon>
        <taxon>Fungi</taxon>
        <taxon>Dikarya</taxon>
        <taxon>Basidiomycota</taxon>
        <taxon>Agaricomycotina</taxon>
        <taxon>Agaricomycetes</taxon>
        <taxon>Agaricomycetidae</taxon>
        <taxon>Agaricales</taxon>
        <taxon>Pleurotineae</taxon>
        <taxon>Pterulaceae</taxon>
        <taxon>Pterulicium</taxon>
    </lineage>
</organism>
<proteinExistence type="predicted"/>
<feature type="non-terminal residue" evidence="1">
    <location>
        <position position="1"/>
    </location>
</feature>
<dbReference type="PANTHER" id="PTHR40375:SF2">
    <property type="entry name" value="SPORULATION-SPECIFIC PROTEIN 22"/>
    <property type="match status" value="1"/>
</dbReference>
<keyword evidence="2" id="KW-1185">Reference proteome</keyword>
<sequence>LFWKYGTQRYTSKKWKQAADWFLLGAHDVFRTPCPSAQAKCLRKAALCHIEDEEYATAGVVLRKCSNGEGEAATGFVRVLVGVRQGGWNSVWAGMNTMSQAPDFERRYLLVCTHLAQEAQMKNMLLIVLDLLLKTMRVGGDKEPAVQALILIRCIVRLALKLLGEVGSDRNALIRTVVAHFNTAMDLVDGAASQNEIPMIAKDVAWLWRTAYNTGMQGCEEWPAHGEEIARLFEIAARVEQAQTMISQLLNENEVNDEDAAVIRPLYHSLSVFRIEMLAQLKDWGAIRVAVTNITQSSLACLSTMEAISDILWSEKRCPTDGELNILRVDKFARWLRAVCTISLVKGPEQRGKAIDYVEQGLAVIEAHSEGDSAYPMDERQWLLGVAYNTGIEYLQYVSHLRSISEMTLAGLNNNRASLLDDAKRWLEAATVVCRFVPDGRARADKVPMNHGLVLLLTLTSLQISDTYARLLARRSHV</sequence>
<reference evidence="1 2" key="1">
    <citation type="journal article" date="2019" name="Nat. Ecol. Evol.">
        <title>Megaphylogeny resolves global patterns of mushroom evolution.</title>
        <authorList>
            <person name="Varga T."/>
            <person name="Krizsan K."/>
            <person name="Foldi C."/>
            <person name="Dima B."/>
            <person name="Sanchez-Garcia M."/>
            <person name="Sanchez-Ramirez S."/>
            <person name="Szollosi G.J."/>
            <person name="Szarkandi J.G."/>
            <person name="Papp V."/>
            <person name="Albert L."/>
            <person name="Andreopoulos W."/>
            <person name="Angelini C."/>
            <person name="Antonin V."/>
            <person name="Barry K.W."/>
            <person name="Bougher N.L."/>
            <person name="Buchanan P."/>
            <person name="Buyck B."/>
            <person name="Bense V."/>
            <person name="Catcheside P."/>
            <person name="Chovatia M."/>
            <person name="Cooper J."/>
            <person name="Damon W."/>
            <person name="Desjardin D."/>
            <person name="Finy P."/>
            <person name="Geml J."/>
            <person name="Haridas S."/>
            <person name="Hughes K."/>
            <person name="Justo A."/>
            <person name="Karasinski D."/>
            <person name="Kautmanova I."/>
            <person name="Kiss B."/>
            <person name="Kocsube S."/>
            <person name="Kotiranta H."/>
            <person name="LaButti K.M."/>
            <person name="Lechner B.E."/>
            <person name="Liimatainen K."/>
            <person name="Lipzen A."/>
            <person name="Lukacs Z."/>
            <person name="Mihaltcheva S."/>
            <person name="Morgado L.N."/>
            <person name="Niskanen T."/>
            <person name="Noordeloos M.E."/>
            <person name="Ohm R.A."/>
            <person name="Ortiz-Santana B."/>
            <person name="Ovrebo C."/>
            <person name="Racz N."/>
            <person name="Riley R."/>
            <person name="Savchenko A."/>
            <person name="Shiryaev A."/>
            <person name="Soop K."/>
            <person name="Spirin V."/>
            <person name="Szebenyi C."/>
            <person name="Tomsovsky M."/>
            <person name="Tulloss R.E."/>
            <person name="Uehling J."/>
            <person name="Grigoriev I.V."/>
            <person name="Vagvolgyi C."/>
            <person name="Papp T."/>
            <person name="Martin F.M."/>
            <person name="Miettinen O."/>
            <person name="Hibbett D.S."/>
            <person name="Nagy L.G."/>
        </authorList>
    </citation>
    <scope>NUCLEOTIDE SEQUENCE [LARGE SCALE GENOMIC DNA]</scope>
    <source>
        <strain evidence="1 2">CBS 309.79</strain>
    </source>
</reference>
<dbReference type="Proteomes" id="UP000305067">
    <property type="component" value="Unassembled WGS sequence"/>
</dbReference>
<dbReference type="OrthoDB" id="65716at2759"/>
<evidence type="ECO:0000313" key="1">
    <source>
        <dbReference type="EMBL" id="TFK99088.1"/>
    </source>
</evidence>
<dbReference type="EMBL" id="ML178835">
    <property type="protein sequence ID" value="TFK99088.1"/>
    <property type="molecule type" value="Genomic_DNA"/>
</dbReference>
<gene>
    <name evidence="1" type="ORF">BDV98DRAFT_511183</name>
</gene>
<evidence type="ECO:0000313" key="2">
    <source>
        <dbReference type="Proteomes" id="UP000305067"/>
    </source>
</evidence>